<dbReference type="EMBL" id="BGZK01000439">
    <property type="protein sequence ID" value="GBP43639.1"/>
    <property type="molecule type" value="Genomic_DNA"/>
</dbReference>
<evidence type="ECO:0000313" key="2">
    <source>
        <dbReference type="Proteomes" id="UP000299102"/>
    </source>
</evidence>
<gene>
    <name evidence="1" type="ORF">EVAR_32205_1</name>
</gene>
<keyword evidence="2" id="KW-1185">Reference proteome</keyword>
<proteinExistence type="predicted"/>
<protein>
    <submittedName>
        <fullName evidence="1">Uncharacterized protein</fullName>
    </submittedName>
</protein>
<sequence>MEEDCTMSPACFEYDVALDSIKHLPQAELLHCRARLTSSFTDEADFTARFLEERSSESGSESWAGYGLLNPLEAILDSSALPSSILHNYIPVLQVTLNHVIEQLDY</sequence>
<dbReference type="AlphaFoldDB" id="A0A4C1VZG2"/>
<dbReference type="Proteomes" id="UP000299102">
    <property type="component" value="Unassembled WGS sequence"/>
</dbReference>
<organism evidence="1 2">
    <name type="scientific">Eumeta variegata</name>
    <name type="common">Bagworm moth</name>
    <name type="synonym">Eumeta japonica</name>
    <dbReference type="NCBI Taxonomy" id="151549"/>
    <lineage>
        <taxon>Eukaryota</taxon>
        <taxon>Metazoa</taxon>
        <taxon>Ecdysozoa</taxon>
        <taxon>Arthropoda</taxon>
        <taxon>Hexapoda</taxon>
        <taxon>Insecta</taxon>
        <taxon>Pterygota</taxon>
        <taxon>Neoptera</taxon>
        <taxon>Endopterygota</taxon>
        <taxon>Lepidoptera</taxon>
        <taxon>Glossata</taxon>
        <taxon>Ditrysia</taxon>
        <taxon>Tineoidea</taxon>
        <taxon>Psychidae</taxon>
        <taxon>Oiketicinae</taxon>
        <taxon>Eumeta</taxon>
    </lineage>
</organism>
<comment type="caution">
    <text evidence="1">The sequence shown here is derived from an EMBL/GenBank/DDBJ whole genome shotgun (WGS) entry which is preliminary data.</text>
</comment>
<reference evidence="1 2" key="1">
    <citation type="journal article" date="2019" name="Commun. Biol.">
        <title>The bagworm genome reveals a unique fibroin gene that provides high tensile strength.</title>
        <authorList>
            <person name="Kono N."/>
            <person name="Nakamura H."/>
            <person name="Ohtoshi R."/>
            <person name="Tomita M."/>
            <person name="Numata K."/>
            <person name="Arakawa K."/>
        </authorList>
    </citation>
    <scope>NUCLEOTIDE SEQUENCE [LARGE SCALE GENOMIC DNA]</scope>
</reference>
<accession>A0A4C1VZG2</accession>
<evidence type="ECO:0000313" key="1">
    <source>
        <dbReference type="EMBL" id="GBP43639.1"/>
    </source>
</evidence>
<name>A0A4C1VZG2_EUMVA</name>